<feature type="transmembrane region" description="Helical" evidence="10">
    <location>
        <begin position="66"/>
        <end position="89"/>
    </location>
</feature>
<evidence type="ECO:0000256" key="7">
    <source>
        <dbReference type="ARBA" id="ARBA00023136"/>
    </source>
</evidence>
<dbReference type="PROSITE" id="PS50262">
    <property type="entry name" value="G_PROTEIN_RECEP_F1_2"/>
    <property type="match status" value="1"/>
</dbReference>
<dbReference type="PANTHER" id="PTHR24228">
    <property type="entry name" value="B2 BRADYKININ RECEPTOR/ANGIOTENSIN II RECEPTOR"/>
    <property type="match status" value="1"/>
</dbReference>
<evidence type="ECO:0000313" key="12">
    <source>
        <dbReference type="EMBL" id="PCG72212.1"/>
    </source>
</evidence>
<evidence type="ECO:0000256" key="10">
    <source>
        <dbReference type="SAM" id="Phobius"/>
    </source>
</evidence>
<comment type="similarity">
    <text evidence="2">Belongs to the G-protein coupled receptor 1 family.</text>
</comment>
<accession>A0A2A4JLC2</accession>
<dbReference type="InterPro" id="IPR000276">
    <property type="entry name" value="GPCR_Rhodpsn"/>
</dbReference>
<keyword evidence="9" id="KW-0807">Transducer</keyword>
<dbReference type="GO" id="GO:0004930">
    <property type="term" value="F:G protein-coupled receptor activity"/>
    <property type="evidence" value="ECO:0007669"/>
    <property type="project" value="UniProtKB-KW"/>
</dbReference>
<feature type="transmembrane region" description="Helical" evidence="10">
    <location>
        <begin position="101"/>
        <end position="124"/>
    </location>
</feature>
<proteinExistence type="inferred from homology"/>
<dbReference type="InterPro" id="IPR017452">
    <property type="entry name" value="GPCR_Rhodpsn_7TM"/>
</dbReference>
<evidence type="ECO:0000256" key="2">
    <source>
        <dbReference type="ARBA" id="ARBA00010663"/>
    </source>
</evidence>
<dbReference type="STRING" id="7102.A0A2A4JLC2"/>
<keyword evidence="4 10" id="KW-0812">Transmembrane</keyword>
<reference evidence="12" key="1">
    <citation type="submission" date="2017-09" db="EMBL/GenBank/DDBJ databases">
        <title>Contemporary evolution of a Lepidopteran species, Heliothis virescens, in response to modern agricultural practices.</title>
        <authorList>
            <person name="Fritz M.L."/>
            <person name="Deyonke A.M."/>
            <person name="Papanicolaou A."/>
            <person name="Micinski S."/>
            <person name="Westbrook J."/>
            <person name="Gould F."/>
        </authorList>
    </citation>
    <scope>NUCLEOTIDE SEQUENCE [LARGE SCALE GENOMIC DNA]</scope>
    <source>
        <strain evidence="12">HvINT-</strain>
        <tissue evidence="12">Whole body</tissue>
    </source>
</reference>
<dbReference type="AlphaFoldDB" id="A0A2A4JLC2"/>
<evidence type="ECO:0000256" key="5">
    <source>
        <dbReference type="ARBA" id="ARBA00022989"/>
    </source>
</evidence>
<protein>
    <recommendedName>
        <fullName evidence="11">G-protein coupled receptors family 1 profile domain-containing protein</fullName>
    </recommendedName>
</protein>
<feature type="transmembrane region" description="Helical" evidence="10">
    <location>
        <begin position="173"/>
        <end position="201"/>
    </location>
</feature>
<dbReference type="SUPFAM" id="SSF81321">
    <property type="entry name" value="Family A G protein-coupled receptor-like"/>
    <property type="match status" value="1"/>
</dbReference>
<feature type="transmembrane region" description="Helical" evidence="10">
    <location>
        <begin position="221"/>
        <end position="245"/>
    </location>
</feature>
<evidence type="ECO:0000256" key="4">
    <source>
        <dbReference type="ARBA" id="ARBA00022692"/>
    </source>
</evidence>
<keyword evidence="8" id="KW-0675">Receptor</keyword>
<feature type="transmembrane region" description="Helical" evidence="10">
    <location>
        <begin position="139"/>
        <end position="161"/>
    </location>
</feature>
<feature type="domain" description="G-protein coupled receptors family 1 profile" evidence="11">
    <location>
        <begin position="79"/>
        <end position="316"/>
    </location>
</feature>
<dbReference type="PANTHER" id="PTHR24228:SF59">
    <property type="entry name" value="NEUROPEPTIDE RECEPTOR 15"/>
    <property type="match status" value="1"/>
</dbReference>
<evidence type="ECO:0000259" key="11">
    <source>
        <dbReference type="PROSITE" id="PS50262"/>
    </source>
</evidence>
<keyword evidence="7 10" id="KW-0472">Membrane</keyword>
<keyword evidence="3" id="KW-1003">Cell membrane</keyword>
<dbReference type="GO" id="GO:0005886">
    <property type="term" value="C:plasma membrane"/>
    <property type="evidence" value="ECO:0007669"/>
    <property type="project" value="UniProtKB-SubCell"/>
</dbReference>
<feature type="transmembrane region" description="Helical" evidence="10">
    <location>
        <begin position="298"/>
        <end position="319"/>
    </location>
</feature>
<dbReference type="Gene3D" id="1.20.1070.10">
    <property type="entry name" value="Rhodopsin 7-helix transmembrane proteins"/>
    <property type="match status" value="1"/>
</dbReference>
<evidence type="ECO:0000256" key="8">
    <source>
        <dbReference type="ARBA" id="ARBA00023170"/>
    </source>
</evidence>
<sequence length="387" mass="43891">MDGLDPVNALMCPGLPGFPGCFINTEIQRASTMTKDMTFPANTYGNASRLFSPITLGYEWPSLTRLLFILLSSIAGTFLNGFFVSSFFIEHSLKRLGNVYHACLGICDLLITSLVMPTSVVVLLSGEWDLLQVCWGMEFVTIAATYCHCVFFTFVAAEIYVRVCLDKKWYDAFLTVGIGLVCILIYVFGFVLAAVGVFLAYDYDYCERQHQGNIYFRAITSIGVHGLTGVLSVYFLIAAAIRIRCPSRLLAQYKRSQQFDRDYSMIHLNMVAYVLYLAGWLPYIVTVYLYPDTLDRKYYIVAWIGVYRSMFNGLLYSIMNPSFRQAFSQLFVYCCCKDSLSAPFRSRHRRNIDRSKPSRNVRVHVLHRVVAGADPSRPGTSRDTQDL</sequence>
<comment type="subcellular location">
    <subcellularLocation>
        <location evidence="1">Cell membrane</location>
        <topology evidence="1">Multi-pass membrane protein</topology>
    </subcellularLocation>
</comment>
<organism evidence="12">
    <name type="scientific">Heliothis virescens</name>
    <name type="common">Tobacco budworm moth</name>
    <dbReference type="NCBI Taxonomy" id="7102"/>
    <lineage>
        <taxon>Eukaryota</taxon>
        <taxon>Metazoa</taxon>
        <taxon>Ecdysozoa</taxon>
        <taxon>Arthropoda</taxon>
        <taxon>Hexapoda</taxon>
        <taxon>Insecta</taxon>
        <taxon>Pterygota</taxon>
        <taxon>Neoptera</taxon>
        <taxon>Endopterygota</taxon>
        <taxon>Lepidoptera</taxon>
        <taxon>Glossata</taxon>
        <taxon>Ditrysia</taxon>
        <taxon>Noctuoidea</taxon>
        <taxon>Noctuidae</taxon>
        <taxon>Heliothinae</taxon>
        <taxon>Heliothis</taxon>
    </lineage>
</organism>
<comment type="caution">
    <text evidence="12">The sequence shown here is derived from an EMBL/GenBank/DDBJ whole genome shotgun (WGS) entry which is preliminary data.</text>
</comment>
<evidence type="ECO:0000256" key="1">
    <source>
        <dbReference type="ARBA" id="ARBA00004651"/>
    </source>
</evidence>
<gene>
    <name evidence="12" type="ORF">B5V51_1039</name>
</gene>
<name>A0A2A4JLC2_HELVI</name>
<evidence type="ECO:0000256" key="3">
    <source>
        <dbReference type="ARBA" id="ARBA00022475"/>
    </source>
</evidence>
<feature type="transmembrane region" description="Helical" evidence="10">
    <location>
        <begin position="266"/>
        <end position="286"/>
    </location>
</feature>
<evidence type="ECO:0000256" key="9">
    <source>
        <dbReference type="ARBA" id="ARBA00023224"/>
    </source>
</evidence>
<dbReference type="PRINTS" id="PR00237">
    <property type="entry name" value="GPCRRHODOPSN"/>
</dbReference>
<evidence type="ECO:0000256" key="6">
    <source>
        <dbReference type="ARBA" id="ARBA00023040"/>
    </source>
</evidence>
<dbReference type="Pfam" id="PF00001">
    <property type="entry name" value="7tm_1"/>
    <property type="match status" value="1"/>
</dbReference>
<keyword evidence="6" id="KW-0297">G-protein coupled receptor</keyword>
<dbReference type="EMBL" id="NWSH01001185">
    <property type="protein sequence ID" value="PCG72212.1"/>
    <property type="molecule type" value="Genomic_DNA"/>
</dbReference>
<keyword evidence="5 10" id="KW-1133">Transmembrane helix</keyword>